<proteinExistence type="predicted"/>
<reference evidence="1" key="1">
    <citation type="submission" date="2012-04" db="EMBL/GenBank/DDBJ databases">
        <title>The Genome Sequence of Bacillus cereus VD014.</title>
        <authorList>
            <consortium name="The Broad Institute Genome Sequencing Platform"/>
            <consortium name="The Broad Institute Genome Sequencing Center for Infectious Disease"/>
            <person name="Feldgarden M."/>
            <person name="Van der Auwera G.A."/>
            <person name="Mahillon J."/>
            <person name="Duprez V."/>
            <person name="Timmery S."/>
            <person name="Mattelet C."/>
            <person name="Dierick K."/>
            <person name="Sun M."/>
            <person name="Yu Z."/>
            <person name="Zhu L."/>
            <person name="Hu X."/>
            <person name="Shank E.B."/>
            <person name="Swiecicka I."/>
            <person name="Hansen B.M."/>
            <person name="Andrup L."/>
            <person name="Young S.K."/>
            <person name="Zeng Q."/>
            <person name="Gargeya S."/>
            <person name="Fitzgerald M."/>
            <person name="Haas B."/>
            <person name="Abouelleil A."/>
            <person name="Alvarado L."/>
            <person name="Arachchi H.M."/>
            <person name="Berlin A."/>
            <person name="Chapman S.B."/>
            <person name="Goldberg J."/>
            <person name="Griggs A."/>
            <person name="Gujja S."/>
            <person name="Hansen M."/>
            <person name="Howarth C."/>
            <person name="Imamovic A."/>
            <person name="Larimer J."/>
            <person name="McCowen C."/>
            <person name="Montmayeur A."/>
            <person name="Murphy C."/>
            <person name="Neiman D."/>
            <person name="Pearson M."/>
            <person name="Priest M."/>
            <person name="Roberts A."/>
            <person name="Saif S."/>
            <person name="Shea T."/>
            <person name="Sisk P."/>
            <person name="Sykes S."/>
            <person name="Wortman J."/>
            <person name="Nusbaum C."/>
            <person name="Birren B."/>
        </authorList>
    </citation>
    <scope>NUCLEOTIDE SEQUENCE</scope>
    <source>
        <strain evidence="1">VD014</strain>
    </source>
</reference>
<dbReference type="InterPro" id="IPR036166">
    <property type="entry name" value="YxeA-like_sf"/>
</dbReference>
<dbReference type="PROSITE" id="PS51257">
    <property type="entry name" value="PROKAR_LIPOPROTEIN"/>
    <property type="match status" value="1"/>
</dbReference>
<dbReference type="EMBL" id="AHER01000062">
    <property type="protein sequence ID" value="EJR11957.1"/>
    <property type="molecule type" value="Genomic_DNA"/>
</dbReference>
<dbReference type="AlphaFoldDB" id="A0A9W5NMA2"/>
<protein>
    <submittedName>
        <fullName evidence="1">Uncharacterized protein</fullName>
    </submittedName>
</protein>
<dbReference type="SUPFAM" id="SSF159121">
    <property type="entry name" value="BC4932-like"/>
    <property type="match status" value="1"/>
</dbReference>
<dbReference type="Proteomes" id="UP000006607">
    <property type="component" value="Unassembled WGS sequence"/>
</dbReference>
<comment type="caution">
    <text evidence="1">The sequence shown here is derived from an EMBL/GenBank/DDBJ whole genome shotgun (WGS) entry which is preliminary data.</text>
</comment>
<dbReference type="Pfam" id="PF06486">
    <property type="entry name" value="DUF1093"/>
    <property type="match status" value="1"/>
</dbReference>
<evidence type="ECO:0000313" key="1">
    <source>
        <dbReference type="EMBL" id="EJR11957.1"/>
    </source>
</evidence>
<dbReference type="RefSeq" id="WP_000821944.1">
    <property type="nucleotide sequence ID" value="NZ_JH792027.1"/>
</dbReference>
<dbReference type="PANTHER" id="PTHR36433">
    <property type="entry name" value="HYPOTHETICAL CYTOSOLIC PROTEIN"/>
    <property type="match status" value="1"/>
</dbReference>
<dbReference type="NCBIfam" id="TIGR01655">
    <property type="entry name" value="yxeA_fam"/>
    <property type="match status" value="1"/>
</dbReference>
<sequence>MKRILTTFVVFILFSSLAIGCERASLNRIGKDTYYVQIKGEGEVEKVEGYTLRNYTLPAYDENGLKKRVTFRSKKTSKDHKLNENAFLCLYISQDDENKTEISSKEVKSYEEVQKDDLPSKVKEKLNVK</sequence>
<dbReference type="PANTHER" id="PTHR36433:SF2">
    <property type="entry name" value="YXEA FAMILY PROTEIN"/>
    <property type="match status" value="1"/>
</dbReference>
<name>A0A9W5NMA2_BACC8</name>
<dbReference type="Gene3D" id="2.40.50.480">
    <property type="match status" value="1"/>
</dbReference>
<evidence type="ECO:0000313" key="2">
    <source>
        <dbReference type="Proteomes" id="UP000006607"/>
    </source>
</evidence>
<accession>A0A9W5NMA2</accession>
<gene>
    <name evidence="1" type="ORF">IIA_05792</name>
</gene>
<dbReference type="InterPro" id="IPR006542">
    <property type="entry name" value="DUF1093"/>
</dbReference>
<organism evidence="1 2">
    <name type="scientific">Bacillus cereus (strain VD014)</name>
    <dbReference type="NCBI Taxonomy" id="1053223"/>
    <lineage>
        <taxon>Bacteria</taxon>
        <taxon>Bacillati</taxon>
        <taxon>Bacillota</taxon>
        <taxon>Bacilli</taxon>
        <taxon>Bacillales</taxon>
        <taxon>Bacillaceae</taxon>
        <taxon>Bacillus</taxon>
        <taxon>Bacillus cereus group</taxon>
    </lineage>
</organism>